<evidence type="ECO:0000313" key="1">
    <source>
        <dbReference type="EMBL" id="AKJ66987.1"/>
    </source>
</evidence>
<dbReference type="AlphaFoldDB" id="A0A0G3ENV8"/>
<protein>
    <submittedName>
        <fullName evidence="1">Uncharacterized protein</fullName>
    </submittedName>
</protein>
<name>A0A0G3ENV8_9BURK</name>
<dbReference type="KEGG" id="ptx:ABW99_00820"/>
<organism evidence="1 2">
    <name type="scientific">Pandoraea thiooxydans</name>
    <dbReference type="NCBI Taxonomy" id="445709"/>
    <lineage>
        <taxon>Bacteria</taxon>
        <taxon>Pseudomonadati</taxon>
        <taxon>Pseudomonadota</taxon>
        <taxon>Betaproteobacteria</taxon>
        <taxon>Burkholderiales</taxon>
        <taxon>Burkholderiaceae</taxon>
        <taxon>Pandoraea</taxon>
    </lineage>
</organism>
<dbReference type="PATRIC" id="fig|445709.3.peg.184"/>
<sequence>MKKFLTPHELATLLLVLLAPTQISLTDPDLNALQQDSLVEITSVAPDAPDVLLPRLTAQGEAILKKLNPA</sequence>
<gene>
    <name evidence="1" type="ORF">ABW99_00820</name>
</gene>
<reference evidence="2" key="1">
    <citation type="submission" date="2015-06" db="EMBL/GenBank/DDBJ databases">
        <authorList>
            <person name="Lim Y.L."/>
            <person name="Ee R."/>
            <person name="Yong D."/>
            <person name="How K.Y."/>
            <person name="Yin W.F."/>
            <person name="Chan K.G."/>
        </authorList>
    </citation>
    <scope>NUCLEOTIDE SEQUENCE [LARGE SCALE GENOMIC DNA]</scope>
    <source>
        <strain evidence="2">DSM 25325</strain>
    </source>
</reference>
<evidence type="ECO:0000313" key="2">
    <source>
        <dbReference type="Proteomes" id="UP000036700"/>
    </source>
</evidence>
<dbReference type="Proteomes" id="UP000036700">
    <property type="component" value="Chromosome"/>
</dbReference>
<dbReference type="EMBL" id="CP011568">
    <property type="protein sequence ID" value="AKJ66987.1"/>
    <property type="molecule type" value="Genomic_DNA"/>
</dbReference>
<dbReference type="RefSeq" id="WP_047212506.1">
    <property type="nucleotide sequence ID" value="NZ_CP011568.3"/>
</dbReference>
<accession>A0A0G3ENV8</accession>
<proteinExistence type="predicted"/>
<keyword evidence="2" id="KW-1185">Reference proteome</keyword>